<dbReference type="Pfam" id="PF10763">
    <property type="entry name" value="DUF2584"/>
    <property type="match status" value="1"/>
</dbReference>
<name>A0ABV0J7T7_9CYAN</name>
<gene>
    <name evidence="1" type="ORF">NC998_12160</name>
</gene>
<dbReference type="SUPFAM" id="SSF88697">
    <property type="entry name" value="PUA domain-like"/>
    <property type="match status" value="1"/>
</dbReference>
<dbReference type="RefSeq" id="WP_190434720.1">
    <property type="nucleotide sequence ID" value="NZ_JAMPKM010000006.1"/>
</dbReference>
<evidence type="ECO:0000313" key="2">
    <source>
        <dbReference type="Proteomes" id="UP001464891"/>
    </source>
</evidence>
<evidence type="ECO:0000313" key="1">
    <source>
        <dbReference type="EMBL" id="MEP0817848.1"/>
    </source>
</evidence>
<sequence length="88" mass="10060">MGMPCEVNSILKLNSNQGYPAELVPRSQHQTVKPGYRILPMDVPLPLVNEQWVAHADIVVRQLTWENGETKLMFEIHRVYDSPFSLKG</sequence>
<dbReference type="EMBL" id="JAMPKM010000006">
    <property type="protein sequence ID" value="MEP0817848.1"/>
    <property type="molecule type" value="Genomic_DNA"/>
</dbReference>
<protein>
    <submittedName>
        <fullName evidence="1">DUF2584 domain-containing protein</fullName>
    </submittedName>
</protein>
<dbReference type="InterPro" id="IPR019699">
    <property type="entry name" value="DUF2584"/>
</dbReference>
<comment type="caution">
    <text evidence="1">The sequence shown here is derived from an EMBL/GenBank/DDBJ whole genome shotgun (WGS) entry which is preliminary data.</text>
</comment>
<keyword evidence="2" id="KW-1185">Reference proteome</keyword>
<organism evidence="1 2">
    <name type="scientific">Trichocoleus desertorum GB2-A4</name>
    <dbReference type="NCBI Taxonomy" id="2933944"/>
    <lineage>
        <taxon>Bacteria</taxon>
        <taxon>Bacillati</taxon>
        <taxon>Cyanobacteriota</taxon>
        <taxon>Cyanophyceae</taxon>
        <taxon>Leptolyngbyales</taxon>
        <taxon>Trichocoleusaceae</taxon>
        <taxon>Trichocoleus</taxon>
    </lineage>
</organism>
<accession>A0ABV0J7T7</accession>
<proteinExistence type="predicted"/>
<dbReference type="Gene3D" id="2.40.240.20">
    <property type="entry name" value="Hypothetical PUA domain-like, domain 1"/>
    <property type="match status" value="1"/>
</dbReference>
<dbReference type="InterPro" id="IPR015947">
    <property type="entry name" value="PUA-like_sf"/>
</dbReference>
<reference evidence="1 2" key="1">
    <citation type="submission" date="2022-04" db="EMBL/GenBank/DDBJ databases">
        <title>Positive selection, recombination, and allopatry shape intraspecific diversity of widespread and dominant cyanobacteria.</title>
        <authorList>
            <person name="Wei J."/>
            <person name="Shu W."/>
            <person name="Hu C."/>
        </authorList>
    </citation>
    <scope>NUCLEOTIDE SEQUENCE [LARGE SCALE GENOMIC DNA]</scope>
    <source>
        <strain evidence="1 2">GB2-A4</strain>
    </source>
</reference>
<dbReference type="Proteomes" id="UP001464891">
    <property type="component" value="Unassembled WGS sequence"/>
</dbReference>